<organism evidence="1 2">
    <name type="scientific">Melastoma candidum</name>
    <dbReference type="NCBI Taxonomy" id="119954"/>
    <lineage>
        <taxon>Eukaryota</taxon>
        <taxon>Viridiplantae</taxon>
        <taxon>Streptophyta</taxon>
        <taxon>Embryophyta</taxon>
        <taxon>Tracheophyta</taxon>
        <taxon>Spermatophyta</taxon>
        <taxon>Magnoliopsida</taxon>
        <taxon>eudicotyledons</taxon>
        <taxon>Gunneridae</taxon>
        <taxon>Pentapetalae</taxon>
        <taxon>rosids</taxon>
        <taxon>malvids</taxon>
        <taxon>Myrtales</taxon>
        <taxon>Melastomataceae</taxon>
        <taxon>Melastomatoideae</taxon>
        <taxon>Melastomateae</taxon>
        <taxon>Melastoma</taxon>
    </lineage>
</organism>
<proteinExistence type="predicted"/>
<reference evidence="2" key="1">
    <citation type="journal article" date="2023" name="Front. Plant Sci.">
        <title>Chromosomal-level genome assembly of Melastoma candidum provides insights into trichome evolution.</title>
        <authorList>
            <person name="Zhong Y."/>
            <person name="Wu W."/>
            <person name="Sun C."/>
            <person name="Zou P."/>
            <person name="Liu Y."/>
            <person name="Dai S."/>
            <person name="Zhou R."/>
        </authorList>
    </citation>
    <scope>NUCLEOTIDE SEQUENCE [LARGE SCALE GENOMIC DNA]</scope>
</reference>
<comment type="caution">
    <text evidence="1">The sequence shown here is derived from an EMBL/GenBank/DDBJ whole genome shotgun (WGS) entry which is preliminary data.</text>
</comment>
<gene>
    <name evidence="1" type="ORF">MLD38_025875</name>
</gene>
<dbReference type="EMBL" id="CM042886">
    <property type="protein sequence ID" value="KAI4341113.1"/>
    <property type="molecule type" value="Genomic_DNA"/>
</dbReference>
<keyword evidence="2" id="KW-1185">Reference proteome</keyword>
<evidence type="ECO:0000313" key="1">
    <source>
        <dbReference type="EMBL" id="KAI4341113.1"/>
    </source>
</evidence>
<dbReference type="Proteomes" id="UP001057402">
    <property type="component" value="Chromosome 7"/>
</dbReference>
<sequence length="234" mass="26590">MQNRRALQAVEIKRIVRNVQITILSNPNHQFSARTAPIHSSRMTVRQPYNRRPCAACKNARARCDEYCILAPYFPAEREREYLVVHRVFGTSNMTRMILRISESDRNLLVESLVREAFTRQSHPVLGMYGEYARVSHELHYWKDLAQKKAAQILQMQTHIERISVNNAYGNESTSGPSDPLTWYGESNPAANLGRARQVEVGITAVGTNNNNPMTNARESGNCIIDSIPYTSNI</sequence>
<evidence type="ECO:0000313" key="2">
    <source>
        <dbReference type="Proteomes" id="UP001057402"/>
    </source>
</evidence>
<protein>
    <submittedName>
        <fullName evidence="1">Uncharacterized protein</fullName>
    </submittedName>
</protein>
<name>A0ACB9NWH5_9MYRT</name>
<accession>A0ACB9NWH5</accession>